<evidence type="ECO:0000313" key="4">
    <source>
        <dbReference type="Proteomes" id="UP000614601"/>
    </source>
</evidence>
<dbReference type="PROSITE" id="PS01009">
    <property type="entry name" value="CRISP_1"/>
    <property type="match status" value="1"/>
</dbReference>
<dbReference type="Pfam" id="PF00188">
    <property type="entry name" value="CAP"/>
    <property type="match status" value="1"/>
</dbReference>
<dbReference type="InterPro" id="IPR014044">
    <property type="entry name" value="CAP_dom"/>
</dbReference>
<keyword evidence="1" id="KW-0732">Signal</keyword>
<accession>A0A811LTJ1</accession>
<dbReference type="EMBL" id="CAJFDH010000006">
    <property type="protein sequence ID" value="CAD5230363.1"/>
    <property type="molecule type" value="Genomic_DNA"/>
</dbReference>
<proteinExistence type="predicted"/>
<keyword evidence="4" id="KW-1185">Reference proteome</keyword>
<dbReference type="CDD" id="cd05380">
    <property type="entry name" value="CAP_euk"/>
    <property type="match status" value="1"/>
</dbReference>
<reference evidence="3" key="1">
    <citation type="submission" date="2020-09" db="EMBL/GenBank/DDBJ databases">
        <authorList>
            <person name="Kikuchi T."/>
        </authorList>
    </citation>
    <scope>NUCLEOTIDE SEQUENCE</scope>
    <source>
        <strain evidence="3">SH1</strain>
    </source>
</reference>
<gene>
    <name evidence="3" type="ORF">BOKJ2_LOCUS14098</name>
</gene>
<feature type="signal peptide" evidence="1">
    <location>
        <begin position="1"/>
        <end position="16"/>
    </location>
</feature>
<dbReference type="GO" id="GO:0005576">
    <property type="term" value="C:extracellular region"/>
    <property type="evidence" value="ECO:0007669"/>
    <property type="project" value="InterPro"/>
</dbReference>
<evidence type="ECO:0000313" key="3">
    <source>
        <dbReference type="EMBL" id="CAD5230363.1"/>
    </source>
</evidence>
<feature type="domain" description="SCP" evidence="2">
    <location>
        <begin position="22"/>
        <end position="178"/>
    </location>
</feature>
<dbReference type="OrthoDB" id="5876828at2759"/>
<dbReference type="InterPro" id="IPR035940">
    <property type="entry name" value="CAP_sf"/>
</dbReference>
<dbReference type="InterPro" id="IPR018244">
    <property type="entry name" value="Allrgn_V5/Tpx1_CS"/>
</dbReference>
<dbReference type="AlphaFoldDB" id="A0A811LTJ1"/>
<dbReference type="PANTHER" id="PTHR10334">
    <property type="entry name" value="CYSTEINE-RICH SECRETORY PROTEIN-RELATED"/>
    <property type="match status" value="1"/>
</dbReference>
<dbReference type="SUPFAM" id="SSF55797">
    <property type="entry name" value="PR-1-like"/>
    <property type="match status" value="1"/>
</dbReference>
<dbReference type="Gene3D" id="3.40.33.10">
    <property type="entry name" value="CAP"/>
    <property type="match status" value="1"/>
</dbReference>
<dbReference type="InterPro" id="IPR002413">
    <property type="entry name" value="V5_allergen-like"/>
</dbReference>
<protein>
    <recommendedName>
        <fullName evidence="2">SCP domain-containing protein</fullName>
    </recommendedName>
</protein>
<organism evidence="3 4">
    <name type="scientific">Bursaphelenchus okinawaensis</name>
    <dbReference type="NCBI Taxonomy" id="465554"/>
    <lineage>
        <taxon>Eukaryota</taxon>
        <taxon>Metazoa</taxon>
        <taxon>Ecdysozoa</taxon>
        <taxon>Nematoda</taxon>
        <taxon>Chromadorea</taxon>
        <taxon>Rhabditida</taxon>
        <taxon>Tylenchina</taxon>
        <taxon>Tylenchomorpha</taxon>
        <taxon>Aphelenchoidea</taxon>
        <taxon>Aphelenchoididae</taxon>
        <taxon>Bursaphelenchus</taxon>
    </lineage>
</organism>
<dbReference type="Proteomes" id="UP000614601">
    <property type="component" value="Unassembled WGS sequence"/>
</dbReference>
<comment type="caution">
    <text evidence="3">The sequence shown here is derived from an EMBL/GenBank/DDBJ whole genome shotgun (WGS) entry which is preliminary data.</text>
</comment>
<dbReference type="InterPro" id="IPR001283">
    <property type="entry name" value="CRISP-related"/>
</dbReference>
<dbReference type="PRINTS" id="PR00837">
    <property type="entry name" value="V5TPXLIKE"/>
</dbReference>
<feature type="chain" id="PRO_5035595758" description="SCP domain-containing protein" evidence="1">
    <location>
        <begin position="17"/>
        <end position="203"/>
    </location>
</feature>
<dbReference type="PRINTS" id="PR00838">
    <property type="entry name" value="V5ALLERGEN"/>
</dbReference>
<dbReference type="EMBL" id="CAJFCW020000006">
    <property type="protein sequence ID" value="CAG9127717.1"/>
    <property type="molecule type" value="Genomic_DNA"/>
</dbReference>
<evidence type="ECO:0000259" key="2">
    <source>
        <dbReference type="SMART" id="SM00198"/>
    </source>
</evidence>
<dbReference type="Proteomes" id="UP000783686">
    <property type="component" value="Unassembled WGS sequence"/>
</dbReference>
<dbReference type="SMART" id="SM00198">
    <property type="entry name" value="SCP"/>
    <property type="match status" value="1"/>
</dbReference>
<name>A0A811LTJ1_9BILA</name>
<sequence length="203" mass="21671">MLTILIVCLLGYQLEATKFTAEQQQAILKAHNDYRRTLAKGQAKGQNGGTFPAAANMNELVWDTDLETKADQWAQACNFEHPSNPGYGQNLAAASPFSSADDALKSAVDEWWGEGKNYPAGVAFTFGSSTGHFTQVAWAATSKVGCAVQNCTNGQSLFGTSDWTFTVCDYLSPGNYQNQDIYKSGEACSACSGGSCDDGLCKA</sequence>
<evidence type="ECO:0000256" key="1">
    <source>
        <dbReference type="SAM" id="SignalP"/>
    </source>
</evidence>